<gene>
    <name evidence="1" type="ORF">ACFPK4_26515</name>
</gene>
<sequence length="95" mass="10757">METVTLKVNGNPDLSFTGQMMARERDPQTGITSVVYETPKGNWLVARINLSSILIDYKVIEEKSEKALIEYLGFDNIAKAIYEQLDIDTTNKMDI</sequence>
<accession>A0ABW6CH32</accession>
<comment type="caution">
    <text evidence="1">The sequence shown here is derived from an EMBL/GenBank/DDBJ whole genome shotgun (WGS) entry which is preliminary data.</text>
</comment>
<evidence type="ECO:0000313" key="2">
    <source>
        <dbReference type="Proteomes" id="UP001598201"/>
    </source>
</evidence>
<dbReference type="RefSeq" id="WP_379672435.1">
    <property type="nucleotide sequence ID" value="NZ_JBHUCJ010000142.1"/>
</dbReference>
<dbReference type="Proteomes" id="UP001598201">
    <property type="component" value="Unassembled WGS sequence"/>
</dbReference>
<dbReference type="EMBL" id="JBHUCJ010000142">
    <property type="protein sequence ID" value="MFD3227092.1"/>
    <property type="molecule type" value="Genomic_DNA"/>
</dbReference>
<reference evidence="1 2" key="1">
    <citation type="submission" date="2024-09" db="EMBL/GenBank/DDBJ databases">
        <title>Genomes of Rahnella.</title>
        <authorList>
            <person name="Mnguni F.C."/>
            <person name="Shin G.Y."/>
            <person name="Coutinho T."/>
        </authorList>
    </citation>
    <scope>NUCLEOTIDE SEQUENCE [LARGE SCALE GENOMIC DNA]</scope>
    <source>
        <strain evidence="1 2">20WA0057</strain>
    </source>
</reference>
<organism evidence="1 2">
    <name type="scientific">Rahnella sp. (strain Y9602)</name>
    <dbReference type="NCBI Taxonomy" id="2703885"/>
    <lineage>
        <taxon>Bacteria</taxon>
        <taxon>Pseudomonadati</taxon>
        <taxon>Pseudomonadota</taxon>
        <taxon>Gammaproteobacteria</taxon>
        <taxon>Enterobacterales</taxon>
        <taxon>Yersiniaceae</taxon>
        <taxon>Rahnella</taxon>
    </lineage>
</organism>
<keyword evidence="2" id="KW-1185">Reference proteome</keyword>
<protein>
    <submittedName>
        <fullName evidence="1">Uncharacterized protein</fullName>
    </submittedName>
</protein>
<proteinExistence type="predicted"/>
<evidence type="ECO:0000313" key="1">
    <source>
        <dbReference type="EMBL" id="MFD3227092.1"/>
    </source>
</evidence>
<name>A0ABW6CH32_RAHSY</name>